<dbReference type="PANTHER" id="PTHR46696:SF4">
    <property type="entry name" value="BIOTIN BIOSYNTHESIS CYTOCHROME P450"/>
    <property type="match status" value="1"/>
</dbReference>
<organism evidence="3 4">
    <name type="scientific">Novosphingobium indicum</name>
    <dbReference type="NCBI Taxonomy" id="462949"/>
    <lineage>
        <taxon>Bacteria</taxon>
        <taxon>Pseudomonadati</taxon>
        <taxon>Pseudomonadota</taxon>
        <taxon>Alphaproteobacteria</taxon>
        <taxon>Sphingomonadales</taxon>
        <taxon>Sphingomonadaceae</taxon>
        <taxon>Novosphingobium</taxon>
    </lineage>
</organism>
<dbReference type="InterPro" id="IPR036396">
    <property type="entry name" value="Cyt_P450_sf"/>
</dbReference>
<keyword evidence="2" id="KW-0560">Oxidoreductase</keyword>
<keyword evidence="2" id="KW-0408">Iron</keyword>
<evidence type="ECO:0000313" key="3">
    <source>
        <dbReference type="EMBL" id="GGN40315.1"/>
    </source>
</evidence>
<dbReference type="PRINTS" id="PR00359">
    <property type="entry name" value="BP450"/>
</dbReference>
<gene>
    <name evidence="3" type="ORF">GCM10011349_01060</name>
</gene>
<protein>
    <submittedName>
        <fullName evidence="3">Cytochrome P450</fullName>
    </submittedName>
</protein>
<dbReference type="Proteomes" id="UP000605099">
    <property type="component" value="Unassembled WGS sequence"/>
</dbReference>
<keyword evidence="2" id="KW-0349">Heme</keyword>
<dbReference type="Pfam" id="PF00067">
    <property type="entry name" value="p450"/>
    <property type="match status" value="1"/>
</dbReference>
<dbReference type="PANTHER" id="PTHR46696">
    <property type="entry name" value="P450, PUTATIVE (EUROFUNG)-RELATED"/>
    <property type="match status" value="1"/>
</dbReference>
<name>A0ABQ2J528_9SPHN</name>
<dbReference type="InterPro" id="IPR017972">
    <property type="entry name" value="Cyt_P450_CS"/>
</dbReference>
<keyword evidence="2" id="KW-0503">Monooxygenase</keyword>
<proteinExistence type="inferred from homology"/>
<keyword evidence="4" id="KW-1185">Reference proteome</keyword>
<evidence type="ECO:0000256" key="1">
    <source>
        <dbReference type="ARBA" id="ARBA00010617"/>
    </source>
</evidence>
<dbReference type="SUPFAM" id="SSF48264">
    <property type="entry name" value="Cytochrome P450"/>
    <property type="match status" value="1"/>
</dbReference>
<dbReference type="EMBL" id="BMLK01000001">
    <property type="protein sequence ID" value="GGN40315.1"/>
    <property type="molecule type" value="Genomic_DNA"/>
</dbReference>
<dbReference type="PROSITE" id="PS00086">
    <property type="entry name" value="CYTOCHROME_P450"/>
    <property type="match status" value="1"/>
</dbReference>
<dbReference type="RefSeq" id="WP_188817175.1">
    <property type="nucleotide sequence ID" value="NZ_BMLK01000001.1"/>
</dbReference>
<evidence type="ECO:0000313" key="4">
    <source>
        <dbReference type="Proteomes" id="UP000605099"/>
    </source>
</evidence>
<reference evidence="4" key="1">
    <citation type="journal article" date="2019" name="Int. J. Syst. Evol. Microbiol.">
        <title>The Global Catalogue of Microorganisms (GCM) 10K type strain sequencing project: providing services to taxonomists for standard genome sequencing and annotation.</title>
        <authorList>
            <consortium name="The Broad Institute Genomics Platform"/>
            <consortium name="The Broad Institute Genome Sequencing Center for Infectious Disease"/>
            <person name="Wu L."/>
            <person name="Ma J."/>
        </authorList>
    </citation>
    <scope>NUCLEOTIDE SEQUENCE [LARGE SCALE GENOMIC DNA]</scope>
    <source>
        <strain evidence="4">CGMCC 1.6784</strain>
    </source>
</reference>
<accession>A0ABQ2J528</accession>
<sequence length="429" mass="47810">MPQTETLTPPNYPDFYSDPKVIDHPREYFAQMRSAAPVQREAYHGSLVVSGYDEVVEVLTSRDDTFSSAVSVLGPLPPLPFTPQGDDIGEQLDAHRGEMPWTAHLVCFDGEDHTRHRALLTSLLTFKRLKANEEYLRGLVNRLFDAFAKDGGCEVVTQFAHATSTYAISDIMGIPMADRAELLEMLGAPPSQIDGDAVHKVGPDPLIFLKERFDNYILSRQAEPQGDLMSDLANSRFKDGSAPPCERLAEMARFLFGAGQDTTSRLIAMAIRVLGDRPDIQARLRAEPEKIGDFIEETLRIDPPVKVVYRLARKSTEIAGVETPAGTVINVSLTGASNDPRHFPHPDDFDMDREGLRDHMAFSRGGHACMGAPLARLEARVAIEELLKRTKDIRISEAHHGPPDARRYEFEPTYSFRNIARLNIEFDVA</sequence>
<dbReference type="InterPro" id="IPR001128">
    <property type="entry name" value="Cyt_P450"/>
</dbReference>
<dbReference type="InterPro" id="IPR002397">
    <property type="entry name" value="Cyt_P450_B"/>
</dbReference>
<comment type="caution">
    <text evidence="3">The sequence shown here is derived from an EMBL/GenBank/DDBJ whole genome shotgun (WGS) entry which is preliminary data.</text>
</comment>
<dbReference type="PRINTS" id="PR00385">
    <property type="entry name" value="P450"/>
</dbReference>
<evidence type="ECO:0000256" key="2">
    <source>
        <dbReference type="RuleBase" id="RU000461"/>
    </source>
</evidence>
<keyword evidence="2" id="KW-0479">Metal-binding</keyword>
<dbReference type="Gene3D" id="1.10.630.10">
    <property type="entry name" value="Cytochrome P450"/>
    <property type="match status" value="1"/>
</dbReference>
<comment type="similarity">
    <text evidence="1 2">Belongs to the cytochrome P450 family.</text>
</comment>